<name>A0A371HPG4_MUCPR</name>
<dbReference type="SUPFAM" id="SSF56672">
    <property type="entry name" value="DNA/RNA polymerases"/>
    <property type="match status" value="1"/>
</dbReference>
<comment type="caution">
    <text evidence="1">The sequence shown here is derived from an EMBL/GenBank/DDBJ whole genome shotgun (WGS) entry which is preliminary data.</text>
</comment>
<dbReference type="PANTHER" id="PTHR24559:SF430">
    <property type="entry name" value="RNA-DIRECTED DNA POLYMERASE"/>
    <property type="match status" value="1"/>
</dbReference>
<accession>A0A371HPG4</accession>
<organism evidence="1 2">
    <name type="scientific">Mucuna pruriens</name>
    <name type="common">Velvet bean</name>
    <name type="synonym">Dolichos pruriens</name>
    <dbReference type="NCBI Taxonomy" id="157652"/>
    <lineage>
        <taxon>Eukaryota</taxon>
        <taxon>Viridiplantae</taxon>
        <taxon>Streptophyta</taxon>
        <taxon>Embryophyta</taxon>
        <taxon>Tracheophyta</taxon>
        <taxon>Spermatophyta</taxon>
        <taxon>Magnoliopsida</taxon>
        <taxon>eudicotyledons</taxon>
        <taxon>Gunneridae</taxon>
        <taxon>Pentapetalae</taxon>
        <taxon>rosids</taxon>
        <taxon>fabids</taxon>
        <taxon>Fabales</taxon>
        <taxon>Fabaceae</taxon>
        <taxon>Papilionoideae</taxon>
        <taxon>50 kb inversion clade</taxon>
        <taxon>NPAAA clade</taxon>
        <taxon>indigoferoid/millettioid clade</taxon>
        <taxon>Phaseoleae</taxon>
        <taxon>Mucuna</taxon>
    </lineage>
</organism>
<dbReference type="PANTHER" id="PTHR24559">
    <property type="entry name" value="TRANSPOSON TY3-I GAG-POL POLYPROTEIN"/>
    <property type="match status" value="1"/>
</dbReference>
<dbReference type="InterPro" id="IPR053134">
    <property type="entry name" value="RNA-dir_DNA_polymerase"/>
</dbReference>
<dbReference type="Proteomes" id="UP000257109">
    <property type="component" value="Unassembled WGS sequence"/>
</dbReference>
<reference evidence="1" key="1">
    <citation type="submission" date="2018-05" db="EMBL/GenBank/DDBJ databases">
        <title>Draft genome of Mucuna pruriens seed.</title>
        <authorList>
            <person name="Nnadi N.E."/>
            <person name="Vos R."/>
            <person name="Hasami M.H."/>
            <person name="Devisetty U.K."/>
            <person name="Aguiy J.C."/>
        </authorList>
    </citation>
    <scope>NUCLEOTIDE SEQUENCE [LARGE SCALE GENOMIC DNA]</scope>
    <source>
        <strain evidence="1">JCA_2017</strain>
    </source>
</reference>
<dbReference type="Gene3D" id="3.10.10.10">
    <property type="entry name" value="HIV Type 1 Reverse Transcriptase, subunit A, domain 1"/>
    <property type="match status" value="1"/>
</dbReference>
<dbReference type="AlphaFoldDB" id="A0A371HPG4"/>
<dbReference type="EMBL" id="QJKJ01002041">
    <property type="protein sequence ID" value="RDY04647.1"/>
    <property type="molecule type" value="Genomic_DNA"/>
</dbReference>
<protein>
    <recommendedName>
        <fullName evidence="3">Reverse transcriptase domain-containing protein</fullName>
    </recommendedName>
</protein>
<evidence type="ECO:0008006" key="3">
    <source>
        <dbReference type="Google" id="ProtNLM"/>
    </source>
</evidence>
<evidence type="ECO:0000313" key="2">
    <source>
        <dbReference type="Proteomes" id="UP000257109"/>
    </source>
</evidence>
<feature type="non-terminal residue" evidence="1">
    <location>
        <position position="1"/>
    </location>
</feature>
<dbReference type="InterPro" id="IPR043128">
    <property type="entry name" value="Rev_trsase/Diguanyl_cyclase"/>
</dbReference>
<gene>
    <name evidence="1" type="ORF">CR513_11611</name>
</gene>
<proteinExistence type="predicted"/>
<sequence length="122" mass="13848">MCTNNINLNKAYPKDPCPLPSIDLLVDGVSKYGLLSFMDAYSGYYHIPMHPLDKAKMTFITDNDNFCYKVEETRIVQASRDKFFIQVETNYTSLAACHSIPLTTITTLIPLNYPVHFFSING</sequence>
<dbReference type="InterPro" id="IPR043502">
    <property type="entry name" value="DNA/RNA_pol_sf"/>
</dbReference>
<keyword evidence="2" id="KW-1185">Reference proteome</keyword>
<dbReference type="Gene3D" id="3.30.70.270">
    <property type="match status" value="1"/>
</dbReference>
<dbReference type="OrthoDB" id="3863715at2759"/>
<evidence type="ECO:0000313" key="1">
    <source>
        <dbReference type="EMBL" id="RDY04647.1"/>
    </source>
</evidence>